<evidence type="ECO:0000313" key="2">
    <source>
        <dbReference type="Proteomes" id="UP000222894"/>
    </source>
</evidence>
<proteinExistence type="predicted"/>
<sequence>MFELYGDVKDFKLFKFKSPEHFVEWLRIKPDVENYYGDMDPEQPFVGSMTIWYGHEEAIFDICDYSGRPPEDDCPTIAFTQDQINEFLDLVSDNPEEECEECRLRLIEDKLIRIEKLQKEVEFLKKQLN</sequence>
<evidence type="ECO:0000313" key="1">
    <source>
        <dbReference type="EMBL" id="APU00703.1"/>
    </source>
</evidence>
<accession>A0A219YAH2</accession>
<reference evidence="1 2" key="1">
    <citation type="journal article" date="2017" name="Sci. Rep.">
        <title>Characterization and diversity of phages infecting Aeromonas salmonicida subsp. salmonicida.</title>
        <authorList>
            <person name="Vincent A.T."/>
            <person name="Paquet V.E."/>
            <person name="Bernatchez A."/>
            <person name="Tremblay D.M."/>
            <person name="Moineau S."/>
            <person name="Charette S.J."/>
        </authorList>
    </citation>
    <scope>NUCLEOTIDE SEQUENCE [LARGE SCALE GENOMIC DNA]</scope>
</reference>
<organism evidence="1 2">
    <name type="scientific">Aeromonas phage 44RR2.8t.2</name>
    <dbReference type="NCBI Taxonomy" id="1932900"/>
    <lineage>
        <taxon>Viruses</taxon>
        <taxon>Duplodnaviria</taxon>
        <taxon>Heunggongvirae</taxon>
        <taxon>Uroviricota</taxon>
        <taxon>Caudoviricetes</taxon>
        <taxon>Pantevenvirales</taxon>
        <taxon>Straboviridae</taxon>
        <taxon>Biquartavirus</taxon>
        <taxon>Biquartavirus 44RR2</taxon>
    </lineage>
</organism>
<protein>
    <submittedName>
        <fullName evidence="1">Uncharacterized protein</fullName>
    </submittedName>
</protein>
<dbReference type="Proteomes" id="UP000222894">
    <property type="component" value="Genome"/>
</dbReference>
<name>A0A219YAH2_9CAUD</name>
<dbReference type="EMBL" id="KY290948">
    <property type="protein sequence ID" value="APU00703.1"/>
    <property type="molecule type" value="Genomic_DNA"/>
</dbReference>